<evidence type="ECO:0000313" key="2">
    <source>
        <dbReference type="EMBL" id="MCR2747448.1"/>
    </source>
</evidence>
<dbReference type="PANTHER" id="PTHR34203:SF15">
    <property type="entry name" value="SLL1173 PROTEIN"/>
    <property type="match status" value="1"/>
</dbReference>
<proteinExistence type="predicted"/>
<evidence type="ECO:0000259" key="1">
    <source>
        <dbReference type="Pfam" id="PF05050"/>
    </source>
</evidence>
<sequence length="248" mass="27430">MMIKSHIVDDLYFEIPESLEKIYTRFEPLSTQVVCEHLRPGDTFLDIGANFGYFSLLAAHKVGPGGRVIAVEASPDVLPHLKKNLAAFANTELVHAAVGKEQGTTEFFLTEDFVNSGVSQSPFQKNARKISVALNTIDNLLAARGAGKDMVQFIKCDVQGDEMAVLEGARQSIASATRLKMIIEWAPAWMKKAGYEPTEFPAFLESLGFTSIVVVDDYLQKTMTVQAMEEEFLKDTSGRRFCNVLAIK</sequence>
<keyword evidence="2" id="KW-0808">Transferase</keyword>
<feature type="domain" description="Methyltransferase FkbM" evidence="1">
    <location>
        <begin position="46"/>
        <end position="209"/>
    </location>
</feature>
<organism evidence="2 3">
    <name type="scientific">Limnobacter parvus</name>
    <dbReference type="NCBI Taxonomy" id="2939690"/>
    <lineage>
        <taxon>Bacteria</taxon>
        <taxon>Pseudomonadati</taxon>
        <taxon>Pseudomonadota</taxon>
        <taxon>Betaproteobacteria</taxon>
        <taxon>Burkholderiales</taxon>
        <taxon>Burkholderiaceae</taxon>
        <taxon>Limnobacter</taxon>
    </lineage>
</organism>
<dbReference type="GO" id="GO:0032259">
    <property type="term" value="P:methylation"/>
    <property type="evidence" value="ECO:0007669"/>
    <property type="project" value="UniProtKB-KW"/>
</dbReference>
<dbReference type="Gene3D" id="3.40.50.150">
    <property type="entry name" value="Vaccinia Virus protein VP39"/>
    <property type="match status" value="1"/>
</dbReference>
<dbReference type="Proteomes" id="UP001165267">
    <property type="component" value="Unassembled WGS sequence"/>
</dbReference>
<dbReference type="InterPro" id="IPR029063">
    <property type="entry name" value="SAM-dependent_MTases_sf"/>
</dbReference>
<dbReference type="InterPro" id="IPR052514">
    <property type="entry name" value="SAM-dependent_MTase"/>
</dbReference>
<comment type="caution">
    <text evidence="2">The sequence shown here is derived from an EMBL/GenBank/DDBJ whole genome shotgun (WGS) entry which is preliminary data.</text>
</comment>
<evidence type="ECO:0000313" key="3">
    <source>
        <dbReference type="Proteomes" id="UP001165267"/>
    </source>
</evidence>
<keyword evidence="3" id="KW-1185">Reference proteome</keyword>
<gene>
    <name evidence="2" type="ORF">NSP04_12375</name>
</gene>
<dbReference type="InterPro" id="IPR006342">
    <property type="entry name" value="FkbM_mtfrase"/>
</dbReference>
<dbReference type="GO" id="GO:0008168">
    <property type="term" value="F:methyltransferase activity"/>
    <property type="evidence" value="ECO:0007669"/>
    <property type="project" value="UniProtKB-KW"/>
</dbReference>
<protein>
    <submittedName>
        <fullName evidence="2">FkbM family methyltransferase</fullName>
    </submittedName>
</protein>
<dbReference type="RefSeq" id="WP_257512660.1">
    <property type="nucleotide sequence ID" value="NZ_JANKHG010000018.1"/>
</dbReference>
<accession>A0ABT1XJI4</accession>
<dbReference type="EMBL" id="JANKHG010000018">
    <property type="protein sequence ID" value="MCR2747448.1"/>
    <property type="molecule type" value="Genomic_DNA"/>
</dbReference>
<name>A0ABT1XJI4_9BURK</name>
<dbReference type="CDD" id="cd02440">
    <property type="entry name" value="AdoMet_MTases"/>
    <property type="match status" value="1"/>
</dbReference>
<dbReference type="PANTHER" id="PTHR34203">
    <property type="entry name" value="METHYLTRANSFERASE, FKBM FAMILY PROTEIN"/>
    <property type="match status" value="1"/>
</dbReference>
<dbReference type="NCBIfam" id="TIGR01444">
    <property type="entry name" value="fkbM_fam"/>
    <property type="match status" value="1"/>
</dbReference>
<dbReference type="SUPFAM" id="SSF53335">
    <property type="entry name" value="S-adenosyl-L-methionine-dependent methyltransferases"/>
    <property type="match status" value="1"/>
</dbReference>
<dbReference type="Pfam" id="PF05050">
    <property type="entry name" value="Methyltransf_21"/>
    <property type="match status" value="1"/>
</dbReference>
<keyword evidence="2" id="KW-0489">Methyltransferase</keyword>
<reference evidence="2" key="1">
    <citation type="submission" date="2022-07" db="EMBL/GenBank/DDBJ databases">
        <authorList>
            <person name="Xamxidin M."/>
        </authorList>
    </citation>
    <scope>NUCLEOTIDE SEQUENCE</scope>
    <source>
        <strain evidence="2">YS8-69</strain>
    </source>
</reference>